<evidence type="ECO:0000256" key="3">
    <source>
        <dbReference type="ARBA" id="ARBA00022475"/>
    </source>
</evidence>
<reference evidence="10 11" key="1">
    <citation type="journal article" date="2018" name="Proc. R. Soc. B">
        <title>A non-coding region near Follistatin controls head colour polymorphism in the Gouldian finch.</title>
        <authorList>
            <person name="Toomey M.B."/>
            <person name="Marques C.I."/>
            <person name="Andrade P."/>
            <person name="Araujo P.M."/>
            <person name="Sabatino S."/>
            <person name="Gazda M.A."/>
            <person name="Afonso S."/>
            <person name="Lopes R.J."/>
            <person name="Corbo J.C."/>
            <person name="Carneiro M."/>
        </authorList>
    </citation>
    <scope>NUCLEOTIDE SEQUENCE [LARGE SCALE GENOMIC DNA]</scope>
    <source>
        <strain evidence="10">Red01</strain>
        <tissue evidence="10">Muscle</tissue>
    </source>
</reference>
<keyword evidence="9" id="KW-0812">Transmembrane</keyword>
<keyword evidence="7" id="KW-0807">Transducer</keyword>
<name>A0A3L8Q7G4_CHLGU</name>
<keyword evidence="4" id="KW-0297">G-protein coupled receptor</keyword>
<evidence type="ECO:0000256" key="7">
    <source>
        <dbReference type="ARBA" id="ARBA00023224"/>
    </source>
</evidence>
<dbReference type="GO" id="GO:0005886">
    <property type="term" value="C:plasma membrane"/>
    <property type="evidence" value="ECO:0007669"/>
    <property type="project" value="UniProtKB-SubCell"/>
</dbReference>
<dbReference type="Proteomes" id="UP000276834">
    <property type="component" value="Unassembled WGS sequence"/>
</dbReference>
<feature type="transmembrane region" description="Helical" evidence="9">
    <location>
        <begin position="890"/>
        <end position="911"/>
    </location>
</feature>
<feature type="transmembrane region" description="Helical" evidence="9">
    <location>
        <begin position="931"/>
        <end position="953"/>
    </location>
</feature>
<dbReference type="PANTHER" id="PTHR32546:SF7">
    <property type="entry name" value="G-PROTEIN COUPLED RECEPTOR 179-RELATED"/>
    <property type="match status" value="1"/>
</dbReference>
<comment type="subcellular location">
    <subcellularLocation>
        <location evidence="1">Cell membrane</location>
        <topology evidence="1">Multi-pass membrane protein</topology>
    </subcellularLocation>
</comment>
<feature type="non-terminal residue" evidence="10">
    <location>
        <position position="1"/>
    </location>
</feature>
<dbReference type="InterPro" id="IPR043458">
    <property type="entry name" value="GPR158/179"/>
</dbReference>
<feature type="compositionally biased region" description="Low complexity" evidence="8">
    <location>
        <begin position="35"/>
        <end position="49"/>
    </location>
</feature>
<keyword evidence="11" id="KW-1185">Reference proteome</keyword>
<evidence type="ECO:0000256" key="4">
    <source>
        <dbReference type="ARBA" id="ARBA00023040"/>
    </source>
</evidence>
<proteinExistence type="inferred from homology"/>
<evidence type="ECO:0000256" key="1">
    <source>
        <dbReference type="ARBA" id="ARBA00004651"/>
    </source>
</evidence>
<evidence type="ECO:0000256" key="2">
    <source>
        <dbReference type="ARBA" id="ARBA00007242"/>
    </source>
</evidence>
<feature type="region of interest" description="Disordered" evidence="8">
    <location>
        <begin position="805"/>
        <end position="826"/>
    </location>
</feature>
<dbReference type="GO" id="GO:0004930">
    <property type="term" value="F:G protein-coupled receptor activity"/>
    <property type="evidence" value="ECO:0007669"/>
    <property type="project" value="UniProtKB-KW"/>
</dbReference>
<feature type="transmembrane region" description="Helical" evidence="9">
    <location>
        <begin position="864"/>
        <end position="883"/>
    </location>
</feature>
<feature type="region of interest" description="Disordered" evidence="8">
    <location>
        <begin position="28"/>
        <end position="49"/>
    </location>
</feature>
<accession>A0A3L8Q7G4</accession>
<dbReference type="EMBL" id="QUSF01004542">
    <property type="protein sequence ID" value="RLV62982.1"/>
    <property type="molecule type" value="Genomic_DNA"/>
</dbReference>
<organism evidence="10 11">
    <name type="scientific">Chloebia gouldiae</name>
    <name type="common">Gouldian finch</name>
    <name type="synonym">Erythrura gouldiae</name>
    <dbReference type="NCBI Taxonomy" id="44316"/>
    <lineage>
        <taxon>Eukaryota</taxon>
        <taxon>Metazoa</taxon>
        <taxon>Chordata</taxon>
        <taxon>Craniata</taxon>
        <taxon>Vertebrata</taxon>
        <taxon>Euteleostomi</taxon>
        <taxon>Archelosauria</taxon>
        <taxon>Archosauria</taxon>
        <taxon>Dinosauria</taxon>
        <taxon>Saurischia</taxon>
        <taxon>Theropoda</taxon>
        <taxon>Coelurosauria</taxon>
        <taxon>Aves</taxon>
        <taxon>Neognathae</taxon>
        <taxon>Neoaves</taxon>
        <taxon>Telluraves</taxon>
        <taxon>Australaves</taxon>
        <taxon>Passeriformes</taxon>
        <taxon>Passeroidea</taxon>
        <taxon>Passeridae</taxon>
        <taxon>Chloebia</taxon>
    </lineage>
</organism>
<feature type="region of interest" description="Disordered" evidence="8">
    <location>
        <begin position="80"/>
        <end position="169"/>
    </location>
</feature>
<sequence length="1339" mass="141055">TWVPHNPSPPCQDRGTPQSILSPARTWVSRTHNHPGSPGRAARAPPLSSPGRSICFAQLLSHGGERFIVQIFPPHRQCDPAAPCPGTAGTAGTGPGSRRQHRPGPSGSAGETAVPEPAPPGRANPAAPQLWGPIQGCSQAGKASPAPGRAAFQETTMPSGAASAGQDAAEGGIRERCPARGCRRSAALGVHLGFREGFGAKLCVLILKCLTTDSSRLWGEVARGQVSPLGRGDLGTEGTRGVGDVSQAVPFSVSPRRAAALCKPGFYSAGGVASGAWAGGCHQAPGSPLSPVAHGYSSGGQGWGALGTQNTCPGMSGFTWDALGTQNTCPGVRRCHQALGCGDSWDALGTQNTCPGPGMWGFLGCFGDTEHLPWPWDVGIHLGCFGDTEHGPWCGEEVPAGPGMPWDVGIHLGCFGDTEHVPWCEEVPPGPGMWGFTWDALGTQNTCPGVRRCHQALGCGDSWDVLIPPGRGSVPRRGRDRRGVPAGLPAVPPGLCHLRGRLALPDPGGRGAAGSGAVVPGLLHAGHLPQHARVLPLPTEQGKVSPCPPALLSPQTLPRPRPLRGCTLTLRSLQRIRTSGIVLLETILFGSLLLYFPLQDGKPQDGAAPSTARARLHLIVNFCWHGPWGLPYKPSQKTKSLFSRWLRELIPAQIPSPLPHECSGCCRGIRRFPRLGQVGSSPDPSLLLLQVFILYFKPSIFRCIVLRWVRMLGFAIVYGTITLKLYRWLGRGAGGWRPPQWEGFGSQDPHSGKGLGLRTPIMGRVWVSGPPQQEGFGSQDPHSGKGLGLRTPIMGRVWVSGPPQWEGFGSQDPHSGKSLGFGSQDPHNGKGLGLRTSTAGRVWVLRTPKVVRVWDSQNGMGGVSLGWMGVPVGWGFTVMVWGLTGRGRGLNGVSLGWGLTGMGCVSLGWGLRSHWDGLGLTGMGEGVPPGWVGVSVGWVGVSLAWVGFHWGGVSLGWVGVPLRWVGVPLGWGLTEMGWVLLGWVRGSQWDAWGFQWDGRGSQWAGRGSHWDGVSLGWGLSGIGGGLSEMGCQRDGWGPTGAGLPGGRAGVSRRWGLTGMGSQRDGWGLTGVGSHRDRRGSQWAGRGSHGDGVSVGLVGRDGWGPTDMGGVSLGWVEGSVGWVRVSLGWVGFHWGGVSVGWAGLPVGGRGSHAAPLGRLLKAFLCRAARRAPYVSSAGVLRLLAPVVLLVLLFLAAWTIGALDNARKNTARGLRFSLCGHDCWDYMMVIGETGPCRAWGSPRPPDPTPDATWESPQSHPVILQGPGGAHGPHPIISPQSPSRNCGALFPCLFNPPGSCKDLGVPTDPIPQLWGFNSLVHLEAARTWDPHSPRTPSHNLGL</sequence>
<dbReference type="OrthoDB" id="5823771at2759"/>
<keyword evidence="9" id="KW-1133">Transmembrane helix</keyword>
<evidence type="ECO:0000256" key="8">
    <source>
        <dbReference type="SAM" id="MobiDB-lite"/>
    </source>
</evidence>
<comment type="similarity">
    <text evidence="2">Belongs to the G-protein coupled receptor 3 family.</text>
</comment>
<protein>
    <submittedName>
        <fullName evidence="10">Uncharacterized protein</fullName>
    </submittedName>
</protein>
<evidence type="ECO:0000256" key="9">
    <source>
        <dbReference type="SAM" id="Phobius"/>
    </source>
</evidence>
<keyword evidence="6" id="KW-0325">Glycoprotein</keyword>
<evidence type="ECO:0000313" key="10">
    <source>
        <dbReference type="EMBL" id="RLV62982.1"/>
    </source>
</evidence>
<evidence type="ECO:0000256" key="6">
    <source>
        <dbReference type="ARBA" id="ARBA00023180"/>
    </source>
</evidence>
<evidence type="ECO:0000256" key="5">
    <source>
        <dbReference type="ARBA" id="ARBA00023170"/>
    </source>
</evidence>
<comment type="caution">
    <text evidence="10">The sequence shown here is derived from an EMBL/GenBank/DDBJ whole genome shotgun (WGS) entry which is preliminary data.</text>
</comment>
<keyword evidence="9" id="KW-0472">Membrane</keyword>
<dbReference type="PANTHER" id="PTHR32546">
    <property type="entry name" value="G-PROTEIN COUPLED RECEPTOR 158-RELATED"/>
    <property type="match status" value="1"/>
</dbReference>
<feature type="non-terminal residue" evidence="10">
    <location>
        <position position="1339"/>
    </location>
</feature>
<gene>
    <name evidence="10" type="ORF">DV515_00018741</name>
</gene>
<keyword evidence="3" id="KW-1003">Cell membrane</keyword>
<keyword evidence="5" id="KW-0675">Receptor</keyword>
<feature type="transmembrane region" description="Helical" evidence="9">
    <location>
        <begin position="1178"/>
        <end position="1198"/>
    </location>
</feature>
<evidence type="ECO:0000313" key="11">
    <source>
        <dbReference type="Proteomes" id="UP000276834"/>
    </source>
</evidence>